<gene>
    <name evidence="1" type="ORF">Bccel_2900</name>
</gene>
<protein>
    <submittedName>
        <fullName evidence="1">Uncharacterized protein</fullName>
    </submittedName>
</protein>
<comment type="caution">
    <text evidence="1">The sequence shown here is derived from an EMBL/GenBank/DDBJ whole genome shotgun (WGS) entry which is preliminary data.</text>
</comment>
<evidence type="ECO:0000313" key="2">
    <source>
        <dbReference type="Proteomes" id="UP000036923"/>
    </source>
</evidence>
<accession>A0A0L6JPB5</accession>
<dbReference type="AlphaFoldDB" id="A0A0L6JPB5"/>
<dbReference type="EMBL" id="LGTC01000001">
    <property type="protein sequence ID" value="KNY27629.1"/>
    <property type="molecule type" value="Genomic_DNA"/>
</dbReference>
<organism evidence="1 2">
    <name type="scientific">Pseudobacteroides cellulosolvens ATCC 35603 = DSM 2933</name>
    <dbReference type="NCBI Taxonomy" id="398512"/>
    <lineage>
        <taxon>Bacteria</taxon>
        <taxon>Bacillati</taxon>
        <taxon>Bacillota</taxon>
        <taxon>Clostridia</taxon>
        <taxon>Eubacteriales</taxon>
        <taxon>Oscillospiraceae</taxon>
        <taxon>Pseudobacteroides</taxon>
    </lineage>
</organism>
<name>A0A0L6JPB5_9FIRM</name>
<dbReference type="STRING" id="398512.Bccel_2900"/>
<reference evidence="2" key="1">
    <citation type="submission" date="2015-07" db="EMBL/GenBank/DDBJ databases">
        <title>Near-Complete Genome Sequence of the Cellulolytic Bacterium Bacteroides (Pseudobacteroides) cellulosolvens ATCC 35603.</title>
        <authorList>
            <person name="Dassa B."/>
            <person name="Utturkar S.M."/>
            <person name="Klingeman D.M."/>
            <person name="Hurt R.A."/>
            <person name="Keller M."/>
            <person name="Xu J."/>
            <person name="Reddy Y.H.K."/>
            <person name="Borovok I."/>
            <person name="Grinberg I.R."/>
            <person name="Lamed R."/>
            <person name="Zhivin O."/>
            <person name="Bayer E.A."/>
            <person name="Brown S.D."/>
        </authorList>
    </citation>
    <scope>NUCLEOTIDE SEQUENCE [LARGE SCALE GENOMIC DNA]</scope>
    <source>
        <strain evidence="2">DSM 2933</strain>
    </source>
</reference>
<sequence>MVSIERTAYARLKNNISQKELTEKYTLLLNEIRHAYSVVRGDASAII</sequence>
<proteinExistence type="predicted"/>
<keyword evidence="2" id="KW-1185">Reference proteome</keyword>
<dbReference type="Proteomes" id="UP000036923">
    <property type="component" value="Unassembled WGS sequence"/>
</dbReference>
<evidence type="ECO:0000313" key="1">
    <source>
        <dbReference type="EMBL" id="KNY27629.1"/>
    </source>
</evidence>